<name>A0A0K1PYQ0_9BACT</name>
<evidence type="ECO:0000313" key="4">
    <source>
        <dbReference type="Proteomes" id="UP000064967"/>
    </source>
</evidence>
<dbReference type="STRING" id="1391654.AKJ09_05291"/>
<keyword evidence="2" id="KW-0812">Transmembrane</keyword>
<accession>A0A0K1PYQ0</accession>
<evidence type="ECO:0000313" key="3">
    <source>
        <dbReference type="EMBL" id="AKU98627.1"/>
    </source>
</evidence>
<feature type="transmembrane region" description="Helical" evidence="2">
    <location>
        <begin position="41"/>
        <end position="60"/>
    </location>
</feature>
<keyword evidence="4" id="KW-1185">Reference proteome</keyword>
<keyword evidence="2" id="KW-1133">Transmembrane helix</keyword>
<dbReference type="KEGG" id="llu:AKJ09_05291"/>
<feature type="transmembrane region" description="Helical" evidence="2">
    <location>
        <begin position="195"/>
        <end position="218"/>
    </location>
</feature>
<dbReference type="EMBL" id="CP012333">
    <property type="protein sequence ID" value="AKU98627.1"/>
    <property type="molecule type" value="Genomic_DNA"/>
</dbReference>
<protein>
    <recommendedName>
        <fullName evidence="5">SURF1-like protein</fullName>
    </recommendedName>
</protein>
<dbReference type="Proteomes" id="UP000064967">
    <property type="component" value="Chromosome"/>
</dbReference>
<evidence type="ECO:0008006" key="5">
    <source>
        <dbReference type="Google" id="ProtNLM"/>
    </source>
</evidence>
<dbReference type="AlphaFoldDB" id="A0A0K1PYQ0"/>
<evidence type="ECO:0000256" key="2">
    <source>
        <dbReference type="SAM" id="Phobius"/>
    </source>
</evidence>
<organism evidence="3 4">
    <name type="scientific">Labilithrix luteola</name>
    <dbReference type="NCBI Taxonomy" id="1391654"/>
    <lineage>
        <taxon>Bacteria</taxon>
        <taxon>Pseudomonadati</taxon>
        <taxon>Myxococcota</taxon>
        <taxon>Polyangia</taxon>
        <taxon>Polyangiales</taxon>
        <taxon>Labilitrichaceae</taxon>
        <taxon>Labilithrix</taxon>
    </lineage>
</organism>
<dbReference type="RefSeq" id="WP_205633790.1">
    <property type="nucleotide sequence ID" value="NZ_CP012333.1"/>
</dbReference>
<feature type="region of interest" description="Disordered" evidence="1">
    <location>
        <begin position="1"/>
        <end position="34"/>
    </location>
</feature>
<evidence type="ECO:0000256" key="1">
    <source>
        <dbReference type="SAM" id="MobiDB-lite"/>
    </source>
</evidence>
<proteinExistence type="predicted"/>
<gene>
    <name evidence="3" type="ORF">AKJ09_05291</name>
</gene>
<reference evidence="3 4" key="1">
    <citation type="submission" date="2015-08" db="EMBL/GenBank/DDBJ databases">
        <authorList>
            <person name="Babu N.S."/>
            <person name="Beckwith C.J."/>
            <person name="Beseler K.G."/>
            <person name="Brison A."/>
            <person name="Carone J.V."/>
            <person name="Caskin T.P."/>
            <person name="Diamond M."/>
            <person name="Durham M.E."/>
            <person name="Foxe J.M."/>
            <person name="Go M."/>
            <person name="Henderson B.A."/>
            <person name="Jones I.B."/>
            <person name="McGettigan J.A."/>
            <person name="Micheletti S.J."/>
            <person name="Nasrallah M.E."/>
            <person name="Ortiz D."/>
            <person name="Piller C.R."/>
            <person name="Privatt S.R."/>
            <person name="Schneider S.L."/>
            <person name="Sharp S."/>
            <person name="Smith T.C."/>
            <person name="Stanton J.D."/>
            <person name="Ullery H.E."/>
            <person name="Wilson R.J."/>
            <person name="Serrano M.G."/>
            <person name="Buck G."/>
            <person name="Lee V."/>
            <person name="Wang Y."/>
            <person name="Carvalho R."/>
            <person name="Voegtly L."/>
            <person name="Shi R."/>
            <person name="Duckworth R."/>
            <person name="Johnson A."/>
            <person name="Loviza R."/>
            <person name="Walstead R."/>
            <person name="Shah Z."/>
            <person name="Kiflezghi M."/>
            <person name="Wade K."/>
            <person name="Ball S.L."/>
            <person name="Bradley K.W."/>
            <person name="Asai D.J."/>
            <person name="Bowman C.A."/>
            <person name="Russell D.A."/>
            <person name="Pope W.H."/>
            <person name="Jacobs-Sera D."/>
            <person name="Hendrix R.W."/>
            <person name="Hatfull G.F."/>
        </authorList>
    </citation>
    <scope>NUCLEOTIDE SEQUENCE [LARGE SCALE GENOMIC DNA]</scope>
    <source>
        <strain evidence="3 4">DSM 27648</strain>
    </source>
</reference>
<keyword evidence="2" id="KW-0472">Membrane</keyword>
<sequence length="224" mass="24402">MTDAPSQPLDAPRGGPRETQREELDPELLELPDPPKRERTLTVVMLVVTAIASIAMIFALRRDAAYAFTDAHPADLGDLIQTPEGAFQENRFVRGQGMLGAAAAIRYERPLTEGSFRLMPVAGRPNVWVEVRVPAGAENVRYVPPSQFTGRLVRFETGGPKHRGLAAAVKDATGQDIPQGSWLLVEGDAPQSSRWALLLVALFAGFAVWNVAVMAKLLRRVPEA</sequence>